<dbReference type="InterPro" id="IPR016187">
    <property type="entry name" value="CTDL_fold"/>
</dbReference>
<keyword evidence="1" id="KW-0732">Signal</keyword>
<dbReference type="InterPro" id="IPR005532">
    <property type="entry name" value="SUMF_dom"/>
</dbReference>
<evidence type="ECO:0000313" key="4">
    <source>
        <dbReference type="Proteomes" id="UP001500279"/>
    </source>
</evidence>
<feature type="chain" id="PRO_5046100083" description="Sulfatase-modifying factor enzyme-like domain-containing protein" evidence="1">
    <location>
        <begin position="29"/>
        <end position="336"/>
    </location>
</feature>
<keyword evidence="4" id="KW-1185">Reference proteome</keyword>
<feature type="domain" description="Sulfatase-modifying factor enzyme-like" evidence="2">
    <location>
        <begin position="132"/>
        <end position="273"/>
    </location>
</feature>
<sequence length="336" mass="37145">MNKHRRIWLALACSALAASALSSPALQAQNELLLQRLQQVHKLDDAQVGRLREILRRSGFAGQGNPAISRHPQTPEQCRATRAAVPEQDDLPAFERICGGPDMAPLYNPARERPDQAHACIDQYEFPDIPCEYPAVWVKAREAAQICEAIGKRLCDAHEWEGACEGALQPPDYRFDLARGVDEHTAVARMRDAHNRADGADKHWSYGPQYQRGVCATGSQKTPGCEGGGWNACGSNTYPAGSFPGCRSALGVYDLNGNAAEHMNLPLTEAQMASTGSLTLGVTEMKGSWFVFDAYRAHEDWCRWRAPFWHGSHVLDLHSHANYHLGFRCCKTLPAR</sequence>
<proteinExistence type="predicted"/>
<dbReference type="Pfam" id="PF03781">
    <property type="entry name" value="FGE-sulfatase"/>
    <property type="match status" value="1"/>
</dbReference>
<evidence type="ECO:0000259" key="2">
    <source>
        <dbReference type="Pfam" id="PF03781"/>
    </source>
</evidence>
<organism evidence="3 4">
    <name type="scientific">Ideonella azotifigens</name>
    <dbReference type="NCBI Taxonomy" id="513160"/>
    <lineage>
        <taxon>Bacteria</taxon>
        <taxon>Pseudomonadati</taxon>
        <taxon>Pseudomonadota</taxon>
        <taxon>Betaproteobacteria</taxon>
        <taxon>Burkholderiales</taxon>
        <taxon>Sphaerotilaceae</taxon>
        <taxon>Ideonella</taxon>
    </lineage>
</organism>
<gene>
    <name evidence="3" type="ORF">GCM10009107_55270</name>
</gene>
<dbReference type="Gene3D" id="3.90.1580.10">
    <property type="entry name" value="paralog of FGE (formylglycine-generating enzyme)"/>
    <property type="match status" value="1"/>
</dbReference>
<feature type="signal peptide" evidence="1">
    <location>
        <begin position="1"/>
        <end position="28"/>
    </location>
</feature>
<comment type="caution">
    <text evidence="3">The sequence shown here is derived from an EMBL/GenBank/DDBJ whole genome shotgun (WGS) entry which is preliminary data.</text>
</comment>
<dbReference type="RefSeq" id="WP_141290941.1">
    <property type="nucleotide sequence ID" value="NZ_BAAAEW010000045.1"/>
</dbReference>
<evidence type="ECO:0000313" key="3">
    <source>
        <dbReference type="EMBL" id="GAA0766863.1"/>
    </source>
</evidence>
<dbReference type="SUPFAM" id="SSF56436">
    <property type="entry name" value="C-type lectin-like"/>
    <property type="match status" value="1"/>
</dbReference>
<reference evidence="4" key="1">
    <citation type="journal article" date="2019" name="Int. J. Syst. Evol. Microbiol.">
        <title>The Global Catalogue of Microorganisms (GCM) 10K type strain sequencing project: providing services to taxonomists for standard genome sequencing and annotation.</title>
        <authorList>
            <consortium name="The Broad Institute Genomics Platform"/>
            <consortium name="The Broad Institute Genome Sequencing Center for Infectious Disease"/>
            <person name="Wu L."/>
            <person name="Ma J."/>
        </authorList>
    </citation>
    <scope>NUCLEOTIDE SEQUENCE [LARGE SCALE GENOMIC DNA]</scope>
    <source>
        <strain evidence="4">JCM 15503</strain>
    </source>
</reference>
<protein>
    <recommendedName>
        <fullName evidence="2">Sulfatase-modifying factor enzyme-like domain-containing protein</fullName>
    </recommendedName>
</protein>
<accession>A0ABP3VVK5</accession>
<evidence type="ECO:0000256" key="1">
    <source>
        <dbReference type="SAM" id="SignalP"/>
    </source>
</evidence>
<dbReference type="Proteomes" id="UP001500279">
    <property type="component" value="Unassembled WGS sequence"/>
</dbReference>
<name>A0ABP3VVK5_9BURK</name>
<dbReference type="InterPro" id="IPR042095">
    <property type="entry name" value="SUMF_sf"/>
</dbReference>
<dbReference type="EMBL" id="BAAAEW010000045">
    <property type="protein sequence ID" value="GAA0766863.1"/>
    <property type="molecule type" value="Genomic_DNA"/>
</dbReference>